<feature type="transmembrane region" description="Helical" evidence="9">
    <location>
        <begin position="606"/>
        <end position="626"/>
    </location>
</feature>
<comment type="similarity">
    <text evidence="2">Belongs to the patched family.</text>
</comment>
<evidence type="ECO:0000256" key="4">
    <source>
        <dbReference type="ARBA" id="ARBA00022692"/>
    </source>
</evidence>
<organism evidence="11 12">
    <name type="scientific">Plectus sambesii</name>
    <dbReference type="NCBI Taxonomy" id="2011161"/>
    <lineage>
        <taxon>Eukaryota</taxon>
        <taxon>Metazoa</taxon>
        <taxon>Ecdysozoa</taxon>
        <taxon>Nematoda</taxon>
        <taxon>Chromadorea</taxon>
        <taxon>Plectida</taxon>
        <taxon>Plectina</taxon>
        <taxon>Plectoidea</taxon>
        <taxon>Plectidae</taxon>
        <taxon>Plectus</taxon>
    </lineage>
</organism>
<keyword evidence="11" id="KW-1185">Reference proteome</keyword>
<evidence type="ECO:0000256" key="9">
    <source>
        <dbReference type="SAM" id="Phobius"/>
    </source>
</evidence>
<dbReference type="AlphaFoldDB" id="A0A914V285"/>
<dbReference type="Pfam" id="PF02460">
    <property type="entry name" value="Patched"/>
    <property type="match status" value="1"/>
</dbReference>
<evidence type="ECO:0000313" key="11">
    <source>
        <dbReference type="Proteomes" id="UP000887566"/>
    </source>
</evidence>
<dbReference type="SUPFAM" id="SSF82866">
    <property type="entry name" value="Multidrug efflux transporter AcrB transmembrane domain"/>
    <property type="match status" value="2"/>
</dbReference>
<dbReference type="PROSITE" id="PS50156">
    <property type="entry name" value="SSD"/>
    <property type="match status" value="1"/>
</dbReference>
<keyword evidence="5 9" id="KW-1133">Transmembrane helix</keyword>
<dbReference type="FunFam" id="1.20.1640.10:FF:000013">
    <property type="entry name" value="PaTched Related family"/>
    <property type="match status" value="1"/>
</dbReference>
<dbReference type="Gene3D" id="1.20.1640.10">
    <property type="entry name" value="Multidrug efflux transporter AcrB transmembrane domain"/>
    <property type="match status" value="2"/>
</dbReference>
<evidence type="ECO:0000256" key="2">
    <source>
        <dbReference type="ARBA" id="ARBA00005585"/>
    </source>
</evidence>
<evidence type="ECO:0000313" key="12">
    <source>
        <dbReference type="WBParaSite" id="PSAMB.scaffold1469size31109.g13307.t1"/>
    </source>
</evidence>
<accession>A0A914V285</accession>
<dbReference type="PANTHER" id="PTHR10796:SF104">
    <property type="entry name" value="SSD DOMAIN-CONTAINING PROTEIN"/>
    <property type="match status" value="1"/>
</dbReference>
<dbReference type="GO" id="GO:0006897">
    <property type="term" value="P:endocytosis"/>
    <property type="evidence" value="ECO:0007669"/>
    <property type="project" value="TreeGrafter"/>
</dbReference>
<feature type="region of interest" description="Disordered" evidence="8">
    <location>
        <begin position="639"/>
        <end position="674"/>
    </location>
</feature>
<dbReference type="GO" id="GO:0018996">
    <property type="term" value="P:molting cycle, collagen and cuticulin-based cuticle"/>
    <property type="evidence" value="ECO:0007669"/>
    <property type="project" value="TreeGrafter"/>
</dbReference>
<feature type="compositionally biased region" description="Polar residues" evidence="8">
    <location>
        <begin position="664"/>
        <end position="674"/>
    </location>
</feature>
<comment type="subcellular location">
    <subcellularLocation>
        <location evidence="1">Cell membrane</location>
        <topology evidence="1">Multi-pass membrane protein</topology>
    </subcellularLocation>
</comment>
<feature type="transmembrane region" description="Helical" evidence="9">
    <location>
        <begin position="489"/>
        <end position="521"/>
    </location>
</feature>
<protein>
    <submittedName>
        <fullName evidence="12">SSD domain-containing protein</fullName>
    </submittedName>
</protein>
<dbReference type="Pfam" id="PF02355">
    <property type="entry name" value="SecD_SecF_C"/>
    <property type="match status" value="1"/>
</dbReference>
<feature type="transmembrane region" description="Helical" evidence="9">
    <location>
        <begin position="574"/>
        <end position="594"/>
    </location>
</feature>
<feature type="domain" description="SSD" evidence="10">
    <location>
        <begin position="63"/>
        <end position="220"/>
    </location>
</feature>
<keyword evidence="4 9" id="KW-0812">Transmembrane</keyword>
<evidence type="ECO:0000256" key="5">
    <source>
        <dbReference type="ARBA" id="ARBA00022989"/>
    </source>
</evidence>
<dbReference type="InterPro" id="IPR048634">
    <property type="entry name" value="SecD_SecF_C"/>
</dbReference>
<dbReference type="InterPro" id="IPR003392">
    <property type="entry name" value="PTHD_SSD"/>
</dbReference>
<dbReference type="WBParaSite" id="PSAMB.scaffold1469size31109.g13307.t1">
    <property type="protein sequence ID" value="PSAMB.scaffold1469size31109.g13307.t1"/>
    <property type="gene ID" value="PSAMB.scaffold1469size31109.g13307"/>
</dbReference>
<dbReference type="InterPro" id="IPR000731">
    <property type="entry name" value="SSD"/>
</dbReference>
<feature type="transmembrane region" description="Helical" evidence="9">
    <location>
        <begin position="167"/>
        <end position="189"/>
    </location>
</feature>
<evidence type="ECO:0000256" key="8">
    <source>
        <dbReference type="SAM" id="MobiDB-lite"/>
    </source>
</evidence>
<evidence type="ECO:0000259" key="10">
    <source>
        <dbReference type="PROSITE" id="PS50156"/>
    </source>
</evidence>
<keyword evidence="3" id="KW-1003">Cell membrane</keyword>
<keyword evidence="6 9" id="KW-0472">Membrane</keyword>
<reference evidence="12" key="1">
    <citation type="submission" date="2022-11" db="UniProtKB">
        <authorList>
            <consortium name="WormBaseParasite"/>
        </authorList>
    </citation>
    <scope>IDENTIFICATION</scope>
</reference>
<evidence type="ECO:0000256" key="6">
    <source>
        <dbReference type="ARBA" id="ARBA00023136"/>
    </source>
</evidence>
<feature type="compositionally biased region" description="Low complexity" evidence="8">
    <location>
        <begin position="646"/>
        <end position="663"/>
    </location>
</feature>
<dbReference type="InterPro" id="IPR051697">
    <property type="entry name" value="Patched_domain-protein"/>
</dbReference>
<dbReference type="GO" id="GO:0005886">
    <property type="term" value="C:plasma membrane"/>
    <property type="evidence" value="ECO:0007669"/>
    <property type="project" value="UniProtKB-SubCell"/>
</dbReference>
<dbReference type="GO" id="GO:0030659">
    <property type="term" value="C:cytoplasmic vesicle membrane"/>
    <property type="evidence" value="ECO:0007669"/>
    <property type="project" value="TreeGrafter"/>
</dbReference>
<name>A0A914V285_9BILA</name>
<feature type="transmembrane region" description="Helical" evidence="9">
    <location>
        <begin position="195"/>
        <end position="220"/>
    </location>
</feature>
<evidence type="ECO:0000256" key="3">
    <source>
        <dbReference type="ARBA" id="ARBA00022475"/>
    </source>
</evidence>
<feature type="transmembrane region" description="Helical" evidence="9">
    <location>
        <begin position="64"/>
        <end position="83"/>
    </location>
</feature>
<sequence length="674" mass="75351">VESYDTAILYYYMVVPKSDEDVVKKWEVEARRLTSSGKYGLLDAGLSSDNLLTEEVERMGTETAPLLVGAIVFMILFVVLTSLRYERSRSKPWEAMIGALIPIMANISAIGLMSACGLKFQSIVVCTLFLVQAVGCDGVFVMLRAWDVSKCHTDVVTRMAVTMKDAGPSITITSLTNALAFAVDIYSFTPAIQTFSIYSTAACVLCYIYQILLFSAVLALSGRREEKGMQAILWWRKADPKARYSALRWLKKFNADVIYRWSRIVTAWPTKIALVFVLLAYWYGALYGVLTMKTDLRVQKLALPNSYIVKYKDIHENAITAMQPLTIVVQQPGDLKNSTQLHRLKKLVKDYESTTFSYGSDSTFFWLSAYQEFLAFYADGDEEYFSYSEIPTFLKSASYSFWRAYLHINETACDNDQPDCVQQYIFNTGYHTVVKYTDMIPVLAEWRAIAANYSDLGVYAYTERALFTDQADQLADSIYTNVPMGLVCMVIVCIIFIPNVVSIVCAMLSVISISFGVFGYLSLSGVDLDPLSLAALLMSIGFSVDYTAHISYHYYKFTSKANPTERVEQTLKAIGWPTMQGGLATAFAMWPLLLKRSYLTTVFLKTVVLVVFLGLAHSMIVLPALLTCLDRFNCDKQGCKQKKSTPESINSSGSSSHTNISTICSSSTKNDSIS</sequence>
<evidence type="ECO:0000256" key="1">
    <source>
        <dbReference type="ARBA" id="ARBA00004651"/>
    </source>
</evidence>
<keyword evidence="7" id="KW-0325">Glycoprotein</keyword>
<dbReference type="PANTHER" id="PTHR10796">
    <property type="entry name" value="PATCHED-RELATED"/>
    <property type="match status" value="1"/>
</dbReference>
<dbReference type="Proteomes" id="UP000887566">
    <property type="component" value="Unplaced"/>
</dbReference>
<evidence type="ECO:0000256" key="7">
    <source>
        <dbReference type="ARBA" id="ARBA00023180"/>
    </source>
</evidence>
<proteinExistence type="inferred from homology"/>
<feature type="transmembrane region" description="Helical" evidence="9">
    <location>
        <begin position="120"/>
        <end position="146"/>
    </location>
</feature>
<feature type="transmembrane region" description="Helical" evidence="9">
    <location>
        <begin position="272"/>
        <end position="290"/>
    </location>
</feature>
<feature type="transmembrane region" description="Helical" evidence="9">
    <location>
        <begin position="533"/>
        <end position="554"/>
    </location>
</feature>
<feature type="transmembrane region" description="Helical" evidence="9">
    <location>
        <begin position="95"/>
        <end position="114"/>
    </location>
</feature>